<dbReference type="AlphaFoldDB" id="Q4QHB6"/>
<dbReference type="HOGENOM" id="CLU_428636_0_0_1"/>
<evidence type="ECO:0000256" key="1">
    <source>
        <dbReference type="SAM" id="MobiDB-lite"/>
    </source>
</evidence>
<dbReference type="KEGG" id="lma:LMJF_10_0980"/>
<dbReference type="InParanoid" id="Q4QHB6"/>
<keyword evidence="3" id="KW-1185">Reference proteome</keyword>
<dbReference type="VEuPathDB" id="TriTrypDB:LmjF.10.0980"/>
<accession>Q4QHB6</accession>
<dbReference type="Proteomes" id="UP000000542">
    <property type="component" value="Chromosome 10"/>
</dbReference>
<dbReference type="VEuPathDB" id="TriTrypDB:LMJLV39_100016700"/>
<feature type="region of interest" description="Disordered" evidence="1">
    <location>
        <begin position="121"/>
        <end position="151"/>
    </location>
</feature>
<feature type="compositionally biased region" description="Low complexity" evidence="1">
    <location>
        <begin position="542"/>
        <end position="551"/>
    </location>
</feature>
<dbReference type="VEuPathDB" id="TriTrypDB:LMJFC_100017600"/>
<sequence length="639" mass="66875">MSGHGPNCSAITNGVEHRYAHVKWFHAVNSQASLLEAAQAIDQLFYDEHEGGARGSEAKINHGTLADKNARGGGGGNVAVACGFSNAPACTVIGIEADIQWHPTLETAILRRDPLPSAVADVCSGDGNGSKDRNSHDDRSPAATTTADAAEDDTLPLEAFLQTLAETVKGWRQRAACLATAPIRSPAAAPPLRVIVKLQFGALPAAQQLLTHAEAHTWAGLEELCWQPHSEGSAAAAVSGTARQHASLSVIDHSADASVTPSEAQRQPSMPVASHPPAAVAIELWWSADVVAQSGVTPHPLSVAAAPASVVQRLMARTAQVLGPRVPLGFSLGWVLCPRAVPAGVLAMTKATAASPTTASATTVMPQPQYVFYSLLEDAAVMKSFLDGLWKELESSAHRHSNGTAVEPGGGTTLSGIVGREGMEKRSDQAVVSASAPPSAARLVRLITFTMMFESVFADVYTAKERQQAFESSLAATASLNAAARKADETRRVAAAVLEHTTKLFSAPHVTTSATLKTCVSGTAGKVVETEQLEEESRKHAAAPTAATMTPSDDPRAFPTFRKAIRPPSPASLAVVASVAQSTPPTKIDEDDDDAFQSNVDRAARVFFPCCSIDTGRVPMQRTSLALAAAEKRDNGVGC</sequence>
<dbReference type="RefSeq" id="XP_001681432.1">
    <property type="nucleotide sequence ID" value="XM_001681380.1"/>
</dbReference>
<reference evidence="2 3" key="1">
    <citation type="journal article" date="2005" name="Science">
        <title>The genome of the kinetoplastid parasite, Leishmania major.</title>
        <authorList>
            <person name="Ivens A.C."/>
            <person name="Peacock C.S."/>
            <person name="Worthey E.A."/>
            <person name="Murphy L."/>
            <person name="Aggarwal G."/>
            <person name="Berriman M."/>
            <person name="Sisk E."/>
            <person name="Rajandream M.A."/>
            <person name="Adlem E."/>
            <person name="Aert R."/>
            <person name="Anupama A."/>
            <person name="Apostolou Z."/>
            <person name="Attipoe P."/>
            <person name="Bason N."/>
            <person name="Bauser C."/>
            <person name="Beck A."/>
            <person name="Beverley S.M."/>
            <person name="Bianchettin G."/>
            <person name="Borzym K."/>
            <person name="Bothe G."/>
            <person name="Bruschi C.V."/>
            <person name="Collins M."/>
            <person name="Cadag E."/>
            <person name="Ciarloni L."/>
            <person name="Clayton C."/>
            <person name="Coulson R.M."/>
            <person name="Cronin A."/>
            <person name="Cruz A.K."/>
            <person name="Davies R.M."/>
            <person name="De Gaudenzi J."/>
            <person name="Dobson D.E."/>
            <person name="Duesterhoeft A."/>
            <person name="Fazelina G."/>
            <person name="Fosker N."/>
            <person name="Frasch A.C."/>
            <person name="Fraser A."/>
            <person name="Fuchs M."/>
            <person name="Gabel C."/>
            <person name="Goble A."/>
            <person name="Goffeau A."/>
            <person name="Harris D."/>
            <person name="Hertz-Fowler C."/>
            <person name="Hilbert H."/>
            <person name="Horn D."/>
            <person name="Huang Y."/>
            <person name="Klages S."/>
            <person name="Knights A."/>
            <person name="Kube M."/>
            <person name="Larke N."/>
            <person name="Litvin L."/>
            <person name="Lord A."/>
            <person name="Louie T."/>
            <person name="Marra M."/>
            <person name="Masuy D."/>
            <person name="Matthews K."/>
            <person name="Michaeli S."/>
            <person name="Mottram J.C."/>
            <person name="Muller-Auer S."/>
            <person name="Munden H."/>
            <person name="Nelson S."/>
            <person name="Norbertczak H."/>
            <person name="Oliver K."/>
            <person name="O'neil S."/>
            <person name="Pentony M."/>
            <person name="Pohl T.M."/>
            <person name="Price C."/>
            <person name="Purnelle B."/>
            <person name="Quail M.A."/>
            <person name="Rabbinowitsch E."/>
            <person name="Reinhardt R."/>
            <person name="Rieger M."/>
            <person name="Rinta J."/>
            <person name="Robben J."/>
            <person name="Robertson L."/>
            <person name="Ruiz J.C."/>
            <person name="Rutter S."/>
            <person name="Saunders D."/>
            <person name="Schafer M."/>
            <person name="Schein J."/>
            <person name="Schwartz D.C."/>
            <person name="Seeger K."/>
            <person name="Seyler A."/>
            <person name="Sharp S."/>
            <person name="Shin H."/>
            <person name="Sivam D."/>
            <person name="Squares R."/>
            <person name="Squares S."/>
            <person name="Tosato V."/>
            <person name="Vogt C."/>
            <person name="Volckaert G."/>
            <person name="Wambutt R."/>
            <person name="Warren T."/>
            <person name="Wedler H."/>
            <person name="Woodward J."/>
            <person name="Zhou S."/>
            <person name="Zimmermann W."/>
            <person name="Smith D.F."/>
            <person name="Blackwell J.M."/>
            <person name="Stuart K.D."/>
            <person name="Barrell B."/>
            <person name="Myler P.J."/>
        </authorList>
    </citation>
    <scope>NUCLEOTIDE SEQUENCE [LARGE SCALE GENOMIC DNA]</scope>
    <source>
        <strain evidence="3">MHOM/IL/81/Friedlin</strain>
    </source>
</reference>
<name>Q4QHB6_LEIMA</name>
<dbReference type="EMBL" id="FR796406">
    <property type="protein sequence ID" value="CAJ02904.1"/>
    <property type="molecule type" value="Genomic_DNA"/>
</dbReference>
<reference evidence="2 3" key="2">
    <citation type="journal article" date="2011" name="Genome Res.">
        <title>Chromosome and gene copy number variation allow major structural change between species and strains of Leishmania.</title>
        <authorList>
            <person name="Rogers M.B."/>
            <person name="Hilley J.D."/>
            <person name="Dickens N.J."/>
            <person name="Wilkes J."/>
            <person name="Bates P.A."/>
            <person name="Depledge D.P."/>
            <person name="Harris D."/>
            <person name="Her Y."/>
            <person name="Herzyk P."/>
            <person name="Imamura H."/>
            <person name="Otto T.D."/>
            <person name="Sanders M."/>
            <person name="Seeger K."/>
            <person name="Dujardin J.C."/>
            <person name="Berriman M."/>
            <person name="Smith D.F."/>
            <person name="Hertz-Fowler C."/>
            <person name="Mottram J.C."/>
        </authorList>
    </citation>
    <scope>NUCLEOTIDE SEQUENCE [LARGE SCALE GENOMIC DNA]</scope>
    <source>
        <strain evidence="3">MHOM/IL/81/Friedlin</strain>
    </source>
</reference>
<evidence type="ECO:0000313" key="3">
    <source>
        <dbReference type="Proteomes" id="UP000000542"/>
    </source>
</evidence>
<feature type="region of interest" description="Disordered" evidence="1">
    <location>
        <begin position="530"/>
        <end position="556"/>
    </location>
</feature>
<dbReference type="GeneID" id="5649703"/>
<gene>
    <name evidence="2" type="ORF">LMJF_10_0980</name>
</gene>
<organism evidence="2 3">
    <name type="scientific">Leishmania major</name>
    <dbReference type="NCBI Taxonomy" id="5664"/>
    <lineage>
        <taxon>Eukaryota</taxon>
        <taxon>Discoba</taxon>
        <taxon>Euglenozoa</taxon>
        <taxon>Kinetoplastea</taxon>
        <taxon>Metakinetoplastina</taxon>
        <taxon>Trypanosomatida</taxon>
        <taxon>Trypanosomatidae</taxon>
        <taxon>Leishmaniinae</taxon>
        <taxon>Leishmania</taxon>
    </lineage>
</organism>
<dbReference type="VEuPathDB" id="TriTrypDB:LMJSD75_100016900"/>
<dbReference type="OMA" id="EAHTWAG"/>
<feature type="compositionally biased region" description="Basic and acidic residues" evidence="1">
    <location>
        <begin position="129"/>
        <end position="140"/>
    </location>
</feature>
<evidence type="ECO:0000313" key="2">
    <source>
        <dbReference type="EMBL" id="CAJ02904.1"/>
    </source>
</evidence>
<proteinExistence type="predicted"/>
<protein>
    <submittedName>
        <fullName evidence="2">Uncharacterized protein</fullName>
    </submittedName>
</protein>